<evidence type="ECO:0000256" key="2">
    <source>
        <dbReference type="ARBA" id="ARBA00009773"/>
    </source>
</evidence>
<dbReference type="PANTHER" id="PTHR21716:SF4">
    <property type="entry name" value="TRANSMEMBRANE PROTEIN 245"/>
    <property type="match status" value="1"/>
</dbReference>
<sequence length="295" mass="31931">MLQYSFFVGLVVLVTLAFLGLLSDFAQPIFWAATFGVVFHPLQNYLERLLHGRNSLAAMLTVMIIFFTVIIPALFIASSVAREAADFYARVQSGEINPQALFQWVRLLLPEVGAFAAGIGFDIDGIGESLTAAAVAGSRFVGSMALTAGQNAARFLVMFFLMLYLLFFFMRDGKQLLELIVQALPLGDLRERKLFEKFAEVSRATVKGTLVIGLTQGTLGGMMFAILGIQGAVFWAVVMAVLSLLPVVGTALVWMPAALILIAGGAWQKGVVLIVFGVLIIGLIDNLLRPILVGR</sequence>
<dbReference type="AlphaFoldDB" id="A0A382RXK3"/>
<dbReference type="EMBL" id="UINC01124712">
    <property type="protein sequence ID" value="SVD02052.1"/>
    <property type="molecule type" value="Genomic_DNA"/>
</dbReference>
<evidence type="ECO:0000256" key="1">
    <source>
        <dbReference type="ARBA" id="ARBA00004141"/>
    </source>
</evidence>
<organism evidence="7">
    <name type="scientific">marine metagenome</name>
    <dbReference type="NCBI Taxonomy" id="408172"/>
    <lineage>
        <taxon>unclassified sequences</taxon>
        <taxon>metagenomes</taxon>
        <taxon>ecological metagenomes</taxon>
    </lineage>
</organism>
<keyword evidence="4 6" id="KW-1133">Transmembrane helix</keyword>
<keyword evidence="3 6" id="KW-0812">Transmembrane</keyword>
<dbReference type="InterPro" id="IPR002549">
    <property type="entry name" value="AI-2E-like"/>
</dbReference>
<comment type="similarity">
    <text evidence="2">Belongs to the autoinducer-2 exporter (AI-2E) (TC 2.A.86) family.</text>
</comment>
<evidence type="ECO:0000256" key="5">
    <source>
        <dbReference type="ARBA" id="ARBA00023136"/>
    </source>
</evidence>
<feature type="transmembrane region" description="Helical" evidence="6">
    <location>
        <begin position="56"/>
        <end position="77"/>
    </location>
</feature>
<dbReference type="GO" id="GO:0016020">
    <property type="term" value="C:membrane"/>
    <property type="evidence" value="ECO:0007669"/>
    <property type="project" value="UniProtKB-SubCell"/>
</dbReference>
<feature type="transmembrane region" description="Helical" evidence="6">
    <location>
        <begin position="244"/>
        <end position="264"/>
    </location>
</feature>
<evidence type="ECO:0000256" key="4">
    <source>
        <dbReference type="ARBA" id="ARBA00022989"/>
    </source>
</evidence>
<dbReference type="PANTHER" id="PTHR21716">
    <property type="entry name" value="TRANSMEMBRANE PROTEIN"/>
    <property type="match status" value="1"/>
</dbReference>
<keyword evidence="5 6" id="KW-0472">Membrane</keyword>
<accession>A0A382RXK3</accession>
<feature type="transmembrane region" description="Helical" evidence="6">
    <location>
        <begin position="219"/>
        <end position="237"/>
    </location>
</feature>
<evidence type="ECO:0000313" key="7">
    <source>
        <dbReference type="EMBL" id="SVD02052.1"/>
    </source>
</evidence>
<gene>
    <name evidence="7" type="ORF">METZ01_LOCUS354906</name>
</gene>
<evidence type="ECO:0000256" key="3">
    <source>
        <dbReference type="ARBA" id="ARBA00022692"/>
    </source>
</evidence>
<protein>
    <recommendedName>
        <fullName evidence="8">AI-2E family transporter</fullName>
    </recommendedName>
</protein>
<reference evidence="7" key="1">
    <citation type="submission" date="2018-05" db="EMBL/GenBank/DDBJ databases">
        <authorList>
            <person name="Lanie J.A."/>
            <person name="Ng W.-L."/>
            <person name="Kazmierczak K.M."/>
            <person name="Andrzejewski T.M."/>
            <person name="Davidsen T.M."/>
            <person name="Wayne K.J."/>
            <person name="Tettelin H."/>
            <person name="Glass J.I."/>
            <person name="Rusch D."/>
            <person name="Podicherti R."/>
            <person name="Tsui H.-C.T."/>
            <person name="Winkler M.E."/>
        </authorList>
    </citation>
    <scope>NUCLEOTIDE SEQUENCE</scope>
</reference>
<feature type="non-terminal residue" evidence="7">
    <location>
        <position position="295"/>
    </location>
</feature>
<dbReference type="Pfam" id="PF01594">
    <property type="entry name" value="AI-2E_transport"/>
    <property type="match status" value="1"/>
</dbReference>
<evidence type="ECO:0008006" key="8">
    <source>
        <dbReference type="Google" id="ProtNLM"/>
    </source>
</evidence>
<comment type="subcellular location">
    <subcellularLocation>
        <location evidence="1">Membrane</location>
        <topology evidence="1">Multi-pass membrane protein</topology>
    </subcellularLocation>
</comment>
<feature type="transmembrane region" description="Helical" evidence="6">
    <location>
        <begin position="152"/>
        <end position="170"/>
    </location>
</feature>
<feature type="transmembrane region" description="Helical" evidence="6">
    <location>
        <begin position="270"/>
        <end position="288"/>
    </location>
</feature>
<name>A0A382RXK3_9ZZZZ</name>
<proteinExistence type="inferred from homology"/>
<evidence type="ECO:0000256" key="6">
    <source>
        <dbReference type="SAM" id="Phobius"/>
    </source>
</evidence>